<dbReference type="RefSeq" id="WP_104558088.1">
    <property type="nucleotide sequence ID" value="NZ_JBHRWS010000001.1"/>
</dbReference>
<dbReference type="AlphaFoldDB" id="A0A2S7F234"/>
<keyword evidence="1" id="KW-1133">Transmembrane helix</keyword>
<feature type="transmembrane region" description="Helical" evidence="1">
    <location>
        <begin position="41"/>
        <end position="65"/>
    </location>
</feature>
<dbReference type="EMBL" id="MDEG01000002">
    <property type="protein sequence ID" value="PPU99496.1"/>
    <property type="molecule type" value="Genomic_DNA"/>
</dbReference>
<gene>
    <name evidence="2" type="ORF">XhyaCFBP1156_04355</name>
</gene>
<evidence type="ECO:0000313" key="3">
    <source>
        <dbReference type="Proteomes" id="UP000238261"/>
    </source>
</evidence>
<keyword evidence="1" id="KW-0812">Transmembrane</keyword>
<name>A0A2S7F234_9XANT</name>
<accession>A0A2S7F234</accession>
<dbReference type="Proteomes" id="UP000238261">
    <property type="component" value="Unassembled WGS sequence"/>
</dbReference>
<comment type="caution">
    <text evidence="2">The sequence shown here is derived from an EMBL/GenBank/DDBJ whole genome shotgun (WGS) entry which is preliminary data.</text>
</comment>
<evidence type="ECO:0000256" key="1">
    <source>
        <dbReference type="SAM" id="Phobius"/>
    </source>
</evidence>
<keyword evidence="1" id="KW-0472">Membrane</keyword>
<protein>
    <submittedName>
        <fullName evidence="2">Uncharacterized protein</fullName>
    </submittedName>
</protein>
<evidence type="ECO:0000313" key="2">
    <source>
        <dbReference type="EMBL" id="PPU99496.1"/>
    </source>
</evidence>
<proteinExistence type="predicted"/>
<sequence>MEPPEFPGRFKAERLYPLEAYAARQRDQGFTWGQWWVMTPLAAMMAIGALAFLKWLPMALIVIWVQLTT</sequence>
<keyword evidence="3" id="KW-1185">Reference proteome</keyword>
<reference evidence="3" key="1">
    <citation type="submission" date="2016-08" db="EMBL/GenBank/DDBJ databases">
        <authorList>
            <person name="Merda D."/>
            <person name="Briand M."/>
            <person name="Taghouti G."/>
            <person name="Carrere S."/>
            <person name="Gouzy J."/>
            <person name="Portier P."/>
            <person name="Jacques M.-A."/>
            <person name="Fischer-Le Saux M."/>
        </authorList>
    </citation>
    <scope>NUCLEOTIDE SEQUENCE [LARGE SCALE GENOMIC DNA]</scope>
    <source>
        <strain evidence="3">CFBP1156</strain>
    </source>
</reference>
<organism evidence="2 3">
    <name type="scientific">Xanthomonas hyacinthi</name>
    <dbReference type="NCBI Taxonomy" id="56455"/>
    <lineage>
        <taxon>Bacteria</taxon>
        <taxon>Pseudomonadati</taxon>
        <taxon>Pseudomonadota</taxon>
        <taxon>Gammaproteobacteria</taxon>
        <taxon>Lysobacterales</taxon>
        <taxon>Lysobacteraceae</taxon>
        <taxon>Xanthomonas</taxon>
    </lineage>
</organism>